<organism evidence="1 2">
    <name type="scientific">Qipengyuania oceanensis</name>
    <dbReference type="NCBI Taxonomy" id="1463597"/>
    <lineage>
        <taxon>Bacteria</taxon>
        <taxon>Pseudomonadati</taxon>
        <taxon>Pseudomonadota</taxon>
        <taxon>Alphaproteobacteria</taxon>
        <taxon>Sphingomonadales</taxon>
        <taxon>Erythrobacteraceae</taxon>
        <taxon>Qipengyuania</taxon>
    </lineage>
</organism>
<protein>
    <submittedName>
        <fullName evidence="1">Uncharacterized protein</fullName>
    </submittedName>
</protein>
<dbReference type="EMBL" id="WTYN01000001">
    <property type="protein sequence ID" value="MXO63118.1"/>
    <property type="molecule type" value="Genomic_DNA"/>
</dbReference>
<dbReference type="OrthoDB" id="7389478at2"/>
<reference evidence="1 2" key="1">
    <citation type="submission" date="2019-12" db="EMBL/GenBank/DDBJ databases">
        <title>Genomic-based taxomic classification of the family Erythrobacteraceae.</title>
        <authorList>
            <person name="Xu L."/>
        </authorList>
    </citation>
    <scope>NUCLEOTIDE SEQUENCE [LARGE SCALE GENOMIC DNA]</scope>
    <source>
        <strain evidence="1 2">MCCC 1A09965</strain>
    </source>
</reference>
<proteinExistence type="predicted"/>
<dbReference type="Proteomes" id="UP000445582">
    <property type="component" value="Unassembled WGS sequence"/>
</dbReference>
<name>A0A844YJ89_9SPHN</name>
<keyword evidence="2" id="KW-1185">Reference proteome</keyword>
<accession>A0A844YJ89</accession>
<comment type="caution">
    <text evidence="1">The sequence shown here is derived from an EMBL/GenBank/DDBJ whole genome shotgun (WGS) entry which is preliminary data.</text>
</comment>
<evidence type="ECO:0000313" key="1">
    <source>
        <dbReference type="EMBL" id="MXO63118.1"/>
    </source>
</evidence>
<gene>
    <name evidence="1" type="ORF">GRI48_08850</name>
</gene>
<dbReference type="AlphaFoldDB" id="A0A844YJ89"/>
<sequence>MAAAYSSLYSLAILNDRGNPEFAAMISPLLNRSAAQKADIRIVTAGQEALEAAGQRLEAGQVPPSLFTGIGLDLSESDRRYIENAALSGLEASPLTPGSLRQLAFLSDSTARREKFLRLSQRVSKRDVFGALQLAEMDLRKNDLDAGMAGLNRALVVSTRLDSAIFPVLMGAASMPGFKHRVGKLIADGPVWDQRMMDWVLANPQYLPAAAPLIGYLDSGSPARDPGYGQQFVDILSSNRNYAEAFEVYESFNQERARAADLTRTAYAPIDWRPIDNYDSGSRIFDDGVLEFFANPARQGPVLQRIMRLPPGAYTVSLKLAEEVGSDAALIFSHRCVANEGPELPFQDARQSLSNGVKRFRLVIGSGCPFQELEFRVAAGNDAASVLVERLVVERHSPGASQTSDDPGEV</sequence>
<evidence type="ECO:0000313" key="2">
    <source>
        <dbReference type="Proteomes" id="UP000445582"/>
    </source>
</evidence>
<dbReference type="RefSeq" id="WP_160674221.1">
    <property type="nucleotide sequence ID" value="NZ_WTYN01000001.1"/>
</dbReference>